<dbReference type="NCBIfam" id="NF040526">
    <property type="entry name" value="SCO0930_lipo"/>
    <property type="match status" value="1"/>
</dbReference>
<proteinExistence type="predicted"/>
<accession>A0A841FUD3</accession>
<dbReference type="AlphaFoldDB" id="A0A841FUD3"/>
<keyword evidence="3" id="KW-1185">Reference proteome</keyword>
<name>A0A841FUD3_9ACTN</name>
<dbReference type="GO" id="GO:0043448">
    <property type="term" value="P:alkane catabolic process"/>
    <property type="evidence" value="ECO:0007669"/>
    <property type="project" value="TreeGrafter"/>
</dbReference>
<evidence type="ECO:0000313" key="2">
    <source>
        <dbReference type="EMBL" id="MBB6039616.1"/>
    </source>
</evidence>
<evidence type="ECO:0000313" key="3">
    <source>
        <dbReference type="Proteomes" id="UP000548476"/>
    </source>
</evidence>
<reference evidence="2 3" key="1">
    <citation type="submission" date="2020-08" db="EMBL/GenBank/DDBJ databases">
        <title>Genomic Encyclopedia of Type Strains, Phase IV (KMG-IV): sequencing the most valuable type-strain genomes for metagenomic binning, comparative biology and taxonomic classification.</title>
        <authorList>
            <person name="Goeker M."/>
        </authorList>
    </citation>
    <scope>NUCLEOTIDE SEQUENCE [LARGE SCALE GENOMIC DNA]</scope>
    <source>
        <strain evidence="2 3">YIM 65646</strain>
    </source>
</reference>
<dbReference type="InterPro" id="IPR047910">
    <property type="entry name" value="SCO0930-like"/>
</dbReference>
<dbReference type="Proteomes" id="UP000548476">
    <property type="component" value="Unassembled WGS sequence"/>
</dbReference>
<dbReference type="InterPro" id="IPR005297">
    <property type="entry name" value="Lipoprotein_repeat"/>
</dbReference>
<feature type="signal peptide" evidence="1">
    <location>
        <begin position="1"/>
        <end position="22"/>
    </location>
</feature>
<keyword evidence="2" id="KW-0449">Lipoprotein</keyword>
<feature type="chain" id="PRO_5032899118" evidence="1">
    <location>
        <begin position="23"/>
        <end position="293"/>
    </location>
</feature>
<dbReference type="RefSeq" id="WP_184792705.1">
    <property type="nucleotide sequence ID" value="NZ_BONT01000028.1"/>
</dbReference>
<dbReference type="EMBL" id="JACHGT010000024">
    <property type="protein sequence ID" value="MBB6039616.1"/>
    <property type="molecule type" value="Genomic_DNA"/>
</dbReference>
<sequence>MKKLMIVAASVLVLGLTGCGYATTNSPATDQVANEAEGAALSTIDDPKLGEIVVDEKGWVLYRFDGDTSEPPKSNCEGECAAAWPPSPSVDAANLTGIDASVLGSFSRSDGSGQSMLNNYLLYRYAGDKNPGDTLGQGVNGKWWAVTPDGKRAGQPAAPVLAKGPLSTIQHPQLGTIVVDAEGYALYRHKGDTDDPMASTCNGQCATAWPPVPAIKAEGSQGIQAPITSFQREDGSTQSSLDCWPLYRFAQDTAPGQVNGHGGADGTFFAVTPDGKFANDGKPIATTGSTYTY</sequence>
<comment type="caution">
    <text evidence="2">The sequence shown here is derived from an EMBL/GenBank/DDBJ whole genome shotgun (WGS) entry which is preliminary data.</text>
</comment>
<protein>
    <submittedName>
        <fullName evidence="2">Putative lipoprotein with Yx(FWY)xxD motif</fullName>
    </submittedName>
</protein>
<gene>
    <name evidence="2" type="ORF">HNR73_007513</name>
</gene>
<dbReference type="PANTHER" id="PTHR39335">
    <property type="entry name" value="BLL4220 PROTEIN"/>
    <property type="match status" value="1"/>
</dbReference>
<dbReference type="Pfam" id="PF03640">
    <property type="entry name" value="Lipoprotein_15"/>
    <property type="match status" value="4"/>
</dbReference>
<organism evidence="2 3">
    <name type="scientific">Phytomonospora endophytica</name>
    <dbReference type="NCBI Taxonomy" id="714109"/>
    <lineage>
        <taxon>Bacteria</taxon>
        <taxon>Bacillati</taxon>
        <taxon>Actinomycetota</taxon>
        <taxon>Actinomycetes</taxon>
        <taxon>Micromonosporales</taxon>
        <taxon>Micromonosporaceae</taxon>
        <taxon>Phytomonospora</taxon>
    </lineage>
</organism>
<dbReference type="PROSITE" id="PS51257">
    <property type="entry name" value="PROKAR_LIPOPROTEIN"/>
    <property type="match status" value="1"/>
</dbReference>
<keyword evidence="1" id="KW-0732">Signal</keyword>
<dbReference type="PANTHER" id="PTHR39335:SF1">
    <property type="entry name" value="BLL4220 PROTEIN"/>
    <property type="match status" value="1"/>
</dbReference>
<evidence type="ECO:0000256" key="1">
    <source>
        <dbReference type="SAM" id="SignalP"/>
    </source>
</evidence>